<gene>
    <name evidence="1" type="ORF">HMPREF1120_00007</name>
</gene>
<dbReference type="Gene3D" id="1.25.40.10">
    <property type="entry name" value="Tetratricopeptide repeat domain"/>
    <property type="match status" value="1"/>
</dbReference>
<dbReference type="InParanoid" id="H6BKX9"/>
<proteinExistence type="predicted"/>
<dbReference type="OMA" id="VPHALHM"/>
<evidence type="ECO:0008006" key="3">
    <source>
        <dbReference type="Google" id="ProtNLM"/>
    </source>
</evidence>
<protein>
    <recommendedName>
        <fullName evidence="3">TPR domain protein</fullName>
    </recommendedName>
</protein>
<dbReference type="PANTHER" id="PTHR45588:SF3">
    <property type="entry name" value="TPR DOMAIN PROTEIN"/>
    <property type="match status" value="1"/>
</dbReference>
<dbReference type="Proteomes" id="UP000007304">
    <property type="component" value="Unassembled WGS sequence"/>
</dbReference>
<dbReference type="RefSeq" id="XP_009152241.1">
    <property type="nucleotide sequence ID" value="XM_009153993.1"/>
</dbReference>
<evidence type="ECO:0000313" key="1">
    <source>
        <dbReference type="EMBL" id="EHY51780.1"/>
    </source>
</evidence>
<dbReference type="PANTHER" id="PTHR45588">
    <property type="entry name" value="TPR DOMAIN-CONTAINING PROTEIN"/>
    <property type="match status" value="1"/>
</dbReference>
<dbReference type="AlphaFoldDB" id="H6BKX9"/>
<dbReference type="HOGENOM" id="CLU_011527_0_1_1"/>
<dbReference type="STRING" id="858893.H6BKX9"/>
<dbReference type="GeneID" id="20304646"/>
<dbReference type="InterPro" id="IPR011990">
    <property type="entry name" value="TPR-like_helical_dom_sf"/>
</dbReference>
<reference evidence="1" key="1">
    <citation type="submission" date="2011-07" db="EMBL/GenBank/DDBJ databases">
        <title>The Genome Sequence of Exophiala (Wangiella) dermatitidis NIH/UT8656.</title>
        <authorList>
            <consortium name="The Broad Institute Genome Sequencing Platform"/>
            <person name="Cuomo C."/>
            <person name="Wang Z."/>
            <person name="Hunicke-Smith S."/>
            <person name="Szanislo P.J."/>
            <person name="Earl A."/>
            <person name="Young S.K."/>
            <person name="Zeng Q."/>
            <person name="Gargeya S."/>
            <person name="Fitzgerald M."/>
            <person name="Haas B."/>
            <person name="Abouelleil A."/>
            <person name="Alvarado L."/>
            <person name="Arachchi H.M."/>
            <person name="Berlin A."/>
            <person name="Brown A."/>
            <person name="Chapman S.B."/>
            <person name="Chen Z."/>
            <person name="Dunbar C."/>
            <person name="Freedman E."/>
            <person name="Gearin G."/>
            <person name="Gellesch M."/>
            <person name="Goldberg J."/>
            <person name="Griggs A."/>
            <person name="Gujja S."/>
            <person name="Heiman D."/>
            <person name="Howarth C."/>
            <person name="Larson L."/>
            <person name="Lui A."/>
            <person name="MacDonald P.J.P."/>
            <person name="Montmayeur A."/>
            <person name="Murphy C."/>
            <person name="Neiman D."/>
            <person name="Pearson M."/>
            <person name="Priest M."/>
            <person name="Roberts A."/>
            <person name="Saif S."/>
            <person name="Shea T."/>
            <person name="Shenoy N."/>
            <person name="Sisk P."/>
            <person name="Stolte C."/>
            <person name="Sykes S."/>
            <person name="Wortman J."/>
            <person name="Nusbaum C."/>
            <person name="Birren B."/>
        </authorList>
    </citation>
    <scope>NUCLEOTIDE SEQUENCE</scope>
    <source>
        <strain evidence="1">NIH/UT8656</strain>
    </source>
</reference>
<dbReference type="EMBL" id="JH226130">
    <property type="protein sequence ID" value="EHY51780.1"/>
    <property type="molecule type" value="Genomic_DNA"/>
</dbReference>
<dbReference type="VEuPathDB" id="FungiDB:HMPREF1120_00007"/>
<evidence type="ECO:0000313" key="2">
    <source>
        <dbReference type="Proteomes" id="UP000007304"/>
    </source>
</evidence>
<dbReference type="eggNOG" id="ENOG502QU74">
    <property type="taxonomic scope" value="Eukaryota"/>
</dbReference>
<dbReference type="SUPFAM" id="SSF48452">
    <property type="entry name" value="TPR-like"/>
    <property type="match status" value="1"/>
</dbReference>
<accession>H6BKX9</accession>
<organism evidence="1 2">
    <name type="scientific">Exophiala dermatitidis (strain ATCC 34100 / CBS 525.76 / NIH/UT8656)</name>
    <name type="common">Black yeast</name>
    <name type="synonym">Wangiella dermatitidis</name>
    <dbReference type="NCBI Taxonomy" id="858893"/>
    <lineage>
        <taxon>Eukaryota</taxon>
        <taxon>Fungi</taxon>
        <taxon>Dikarya</taxon>
        <taxon>Ascomycota</taxon>
        <taxon>Pezizomycotina</taxon>
        <taxon>Eurotiomycetes</taxon>
        <taxon>Chaetothyriomycetidae</taxon>
        <taxon>Chaetothyriales</taxon>
        <taxon>Herpotrichiellaceae</taxon>
        <taxon>Exophiala</taxon>
    </lineage>
</organism>
<sequence>MGQTAWIDIAPVSTKEEYYDLGTYSRKVTTSSEEAQIWFDRGLAWVYTFNHDEGNYCFRQAIAHDVNCVMAYWGLAYSLGPNYNKPWKRFDAKDLASCVSRGHHALRKGCELAQSNDVIDLERELLDAIMYRFENKDADLETLELQNKNYADAMAKVYVNHKDDLEVASLYADSMMQLNNWDLWNLFTGKPQPYARTGQIQKVLEDTFQHVQGAWDHAGLLHLYVHYIEMSPHPEQGIIHADRLRPLMPHSGHALHMPTHLDAQIGDWRRSIASNRAATKADELYYKRNGALNFYTFYRLHNYHALIYAAMMAGQSKTALETVDRLESTLPEELLRIESPPMADWMEHFISVRAHVMIRFGMWQDIIDLPLPQDQKLFAFTTAMFHYAKGVAHAASGNVKAAEEQRETFLKAAADVPSTRRAYLSTAKEIMAVATKMLDGEIQYRRGEYDDAFQSLRDCIKLDDSLPYNEPWPWMQPPRHAYAALMLEQGHVEKAAAVYRADLGFDNTLIRARRHPNNVWALQGYYECLVRLDRREEASIIESLLVLARAGADVPVEASCFCRLDTSQTPKLNTQVSIEATNGCCTNGK</sequence>
<keyword evidence="2" id="KW-1185">Reference proteome</keyword>
<name>H6BKX9_EXODN</name>